<comment type="subcellular location">
    <subcellularLocation>
        <location evidence="1">Membrane</location>
        <topology evidence="1">Multi-pass membrane protein</topology>
    </subcellularLocation>
</comment>
<organism evidence="9 10">
    <name type="scientific">Zymoseptoria tritici ST99CH_1A5</name>
    <dbReference type="NCBI Taxonomy" id="1276529"/>
    <lineage>
        <taxon>Eukaryota</taxon>
        <taxon>Fungi</taxon>
        <taxon>Dikarya</taxon>
        <taxon>Ascomycota</taxon>
        <taxon>Pezizomycotina</taxon>
        <taxon>Dothideomycetes</taxon>
        <taxon>Dothideomycetidae</taxon>
        <taxon>Mycosphaerellales</taxon>
        <taxon>Mycosphaerellaceae</taxon>
        <taxon>Zymoseptoria</taxon>
    </lineage>
</organism>
<evidence type="ECO:0000256" key="6">
    <source>
        <dbReference type="SAM" id="MobiDB-lite"/>
    </source>
</evidence>
<comment type="similarity">
    <text evidence="5">Belongs to the SAT4 family.</text>
</comment>
<evidence type="ECO:0000256" key="3">
    <source>
        <dbReference type="ARBA" id="ARBA00022989"/>
    </source>
</evidence>
<evidence type="ECO:0000256" key="7">
    <source>
        <dbReference type="SAM" id="Phobius"/>
    </source>
</evidence>
<evidence type="ECO:0000256" key="1">
    <source>
        <dbReference type="ARBA" id="ARBA00004141"/>
    </source>
</evidence>
<dbReference type="InterPro" id="IPR049326">
    <property type="entry name" value="Rhodopsin_dom_fungi"/>
</dbReference>
<name>A0A1Y6LQT3_ZYMTR</name>
<proteinExistence type="inferred from homology"/>
<dbReference type="InterPro" id="IPR052337">
    <property type="entry name" value="SAT4-like"/>
</dbReference>
<feature type="transmembrane region" description="Helical" evidence="7">
    <location>
        <begin position="126"/>
        <end position="147"/>
    </location>
</feature>
<feature type="transmembrane region" description="Helical" evidence="7">
    <location>
        <begin position="208"/>
        <end position="228"/>
    </location>
</feature>
<feature type="region of interest" description="Disordered" evidence="6">
    <location>
        <begin position="295"/>
        <end position="346"/>
    </location>
</feature>
<feature type="compositionally biased region" description="Basic and acidic residues" evidence="6">
    <location>
        <begin position="295"/>
        <end position="340"/>
    </location>
</feature>
<protein>
    <recommendedName>
        <fullName evidence="8">Rhodopsin domain-containing protein</fullName>
    </recommendedName>
</protein>
<feature type="transmembrane region" description="Helical" evidence="7">
    <location>
        <begin position="6"/>
        <end position="26"/>
    </location>
</feature>
<dbReference type="Proteomes" id="UP000215453">
    <property type="component" value="Chromosome 8"/>
</dbReference>
<evidence type="ECO:0000313" key="10">
    <source>
        <dbReference type="Proteomes" id="UP000215453"/>
    </source>
</evidence>
<keyword evidence="4 7" id="KW-0472">Membrane</keyword>
<dbReference type="GO" id="GO:0016020">
    <property type="term" value="C:membrane"/>
    <property type="evidence" value="ECO:0007669"/>
    <property type="project" value="UniProtKB-SubCell"/>
</dbReference>
<dbReference type="PANTHER" id="PTHR33048">
    <property type="entry name" value="PTH11-LIKE INTEGRAL MEMBRANE PROTEIN (AFU_ORTHOLOGUE AFUA_5G11245)"/>
    <property type="match status" value="1"/>
</dbReference>
<feature type="domain" description="Rhodopsin" evidence="8">
    <location>
        <begin position="23"/>
        <end position="262"/>
    </location>
</feature>
<keyword evidence="2 7" id="KW-0812">Transmembrane</keyword>
<dbReference type="AlphaFoldDB" id="A0A1Y6LQT3"/>
<sequence>MTNTTLIVHHTFSALAILINLTRLLTRHFIFHSLELPDLWVLLAILCAATRDALIHVVLTWGTNNISPSARSHIDFTSGEIYRRTIGSKFAIANRPVYNTYLWLLKLVLLDFFCRHFHPTKRAKKLIWWTYGTTFFATWLAALVVGFTECDPFPLYWQVLPAPGKCVEAQTQLIVLGVLNIFTDLMLLLLPLPTLLSLQTPWKRKLRLLMICTLGIFIVAITVIRLPINALNATVQSNRTVWASTELLTAGIVANAPTLYGAVRKWRLRDGVEGVVGGRGVGLVTFGSAGEEGMVREEAERRKGRTGDEDLMLRTEDRLWRDGEGEGGDGKSQGESRGSEWRFSSA</sequence>
<keyword evidence="3 7" id="KW-1133">Transmembrane helix</keyword>
<evidence type="ECO:0000313" key="9">
    <source>
        <dbReference type="EMBL" id="SMY26744.1"/>
    </source>
</evidence>
<gene>
    <name evidence="9" type="ORF">ZT1A5_G8188</name>
</gene>
<evidence type="ECO:0000259" key="8">
    <source>
        <dbReference type="Pfam" id="PF20684"/>
    </source>
</evidence>
<evidence type="ECO:0000256" key="2">
    <source>
        <dbReference type="ARBA" id="ARBA00022692"/>
    </source>
</evidence>
<dbReference type="Pfam" id="PF20684">
    <property type="entry name" value="Fung_rhodopsin"/>
    <property type="match status" value="1"/>
</dbReference>
<dbReference type="PANTHER" id="PTHR33048:SF166">
    <property type="entry name" value="PTH11-LIKE INTEGRAL MEMBRANE PROTEIN"/>
    <property type="match status" value="1"/>
</dbReference>
<reference evidence="9 10" key="1">
    <citation type="submission" date="2016-10" db="EMBL/GenBank/DDBJ databases">
        <authorList>
            <person name="Varghese N."/>
        </authorList>
    </citation>
    <scope>NUCLEOTIDE SEQUENCE [LARGE SCALE GENOMIC DNA]</scope>
</reference>
<evidence type="ECO:0000256" key="4">
    <source>
        <dbReference type="ARBA" id="ARBA00023136"/>
    </source>
</evidence>
<dbReference type="EMBL" id="LT882683">
    <property type="protein sequence ID" value="SMY26744.1"/>
    <property type="molecule type" value="Genomic_DNA"/>
</dbReference>
<evidence type="ECO:0000256" key="5">
    <source>
        <dbReference type="ARBA" id="ARBA00038359"/>
    </source>
</evidence>
<accession>A0A1Y6LQT3</accession>
<feature type="transmembrane region" description="Helical" evidence="7">
    <location>
        <begin position="38"/>
        <end position="59"/>
    </location>
</feature>
<feature type="transmembrane region" description="Helical" evidence="7">
    <location>
        <begin position="240"/>
        <end position="260"/>
    </location>
</feature>
<feature type="transmembrane region" description="Helical" evidence="7">
    <location>
        <begin position="173"/>
        <end position="196"/>
    </location>
</feature>